<protein>
    <submittedName>
        <fullName evidence="1">Uncharacterized protein</fullName>
    </submittedName>
</protein>
<proteinExistence type="predicted"/>
<reference evidence="1 2" key="1">
    <citation type="submission" date="2016-03" db="EMBL/GenBank/DDBJ databases">
        <title>EvidentialGene: Evidence-directed Construction of Genes on Genomes.</title>
        <authorList>
            <person name="Gilbert D.G."/>
            <person name="Choi J.-H."/>
            <person name="Mockaitis K."/>
            <person name="Colbourne J."/>
            <person name="Pfrender M."/>
        </authorList>
    </citation>
    <scope>NUCLEOTIDE SEQUENCE [LARGE SCALE GENOMIC DNA]</scope>
    <source>
        <strain evidence="1 2">Xinb3</strain>
        <tissue evidence="1">Complete organism</tissue>
    </source>
</reference>
<keyword evidence="2" id="KW-1185">Reference proteome</keyword>
<gene>
    <name evidence="1" type="ORF">APZ42_013826</name>
</gene>
<comment type="caution">
    <text evidence="1">The sequence shown here is derived from an EMBL/GenBank/DDBJ whole genome shotgun (WGS) entry which is preliminary data.</text>
</comment>
<dbReference type="EMBL" id="LRGB01000337">
    <property type="protein sequence ID" value="KZS19643.1"/>
    <property type="molecule type" value="Genomic_DNA"/>
</dbReference>
<dbReference type="Proteomes" id="UP000076858">
    <property type="component" value="Unassembled WGS sequence"/>
</dbReference>
<dbReference type="AlphaFoldDB" id="A0A162QFA5"/>
<sequence>MVIHGCRRCPLLPGQQDS</sequence>
<evidence type="ECO:0000313" key="2">
    <source>
        <dbReference type="Proteomes" id="UP000076858"/>
    </source>
</evidence>
<name>A0A162QFA5_9CRUS</name>
<accession>A0A162QFA5</accession>
<organism evidence="1 2">
    <name type="scientific">Daphnia magna</name>
    <dbReference type="NCBI Taxonomy" id="35525"/>
    <lineage>
        <taxon>Eukaryota</taxon>
        <taxon>Metazoa</taxon>
        <taxon>Ecdysozoa</taxon>
        <taxon>Arthropoda</taxon>
        <taxon>Crustacea</taxon>
        <taxon>Branchiopoda</taxon>
        <taxon>Diplostraca</taxon>
        <taxon>Cladocera</taxon>
        <taxon>Anomopoda</taxon>
        <taxon>Daphniidae</taxon>
        <taxon>Daphnia</taxon>
    </lineage>
</organism>
<evidence type="ECO:0000313" key="1">
    <source>
        <dbReference type="EMBL" id="KZS19643.1"/>
    </source>
</evidence>